<evidence type="ECO:0000259" key="7">
    <source>
        <dbReference type="PROSITE" id="PS50885"/>
    </source>
</evidence>
<protein>
    <submittedName>
        <fullName evidence="8">Methyl-accepting chemotaxis protein</fullName>
    </submittedName>
</protein>
<comment type="similarity">
    <text evidence="2">Belongs to the methyl-accepting chemotaxis (MCP) protein family.</text>
</comment>
<keyword evidence="5" id="KW-1133">Transmembrane helix</keyword>
<dbReference type="InterPro" id="IPR004089">
    <property type="entry name" value="MCPsignal_dom"/>
</dbReference>
<dbReference type="GO" id="GO:0007165">
    <property type="term" value="P:signal transduction"/>
    <property type="evidence" value="ECO:0007669"/>
    <property type="project" value="UniProtKB-KW"/>
</dbReference>
<evidence type="ECO:0000256" key="4">
    <source>
        <dbReference type="SAM" id="MobiDB-lite"/>
    </source>
</evidence>
<feature type="domain" description="HAMP" evidence="7">
    <location>
        <begin position="75"/>
        <end position="126"/>
    </location>
</feature>
<evidence type="ECO:0000259" key="6">
    <source>
        <dbReference type="PROSITE" id="PS50111"/>
    </source>
</evidence>
<feature type="compositionally biased region" description="Low complexity" evidence="4">
    <location>
        <begin position="489"/>
        <end position="503"/>
    </location>
</feature>
<evidence type="ECO:0000313" key="9">
    <source>
        <dbReference type="Proteomes" id="UP000035100"/>
    </source>
</evidence>
<dbReference type="CDD" id="cd11386">
    <property type="entry name" value="MCP_signal"/>
    <property type="match status" value="1"/>
</dbReference>
<accession>A0A0D0Q907</accession>
<feature type="transmembrane region" description="Helical" evidence="5">
    <location>
        <begin position="12"/>
        <end position="31"/>
    </location>
</feature>
<keyword evidence="1" id="KW-0145">Chemotaxis</keyword>
<dbReference type="eggNOG" id="COG0840">
    <property type="taxonomic scope" value="Bacteria"/>
</dbReference>
<proteinExistence type="inferred from homology"/>
<evidence type="ECO:0000313" key="8">
    <source>
        <dbReference type="EMBL" id="KIQ68857.1"/>
    </source>
</evidence>
<feature type="compositionally biased region" description="Low complexity" evidence="4">
    <location>
        <begin position="512"/>
        <end position="536"/>
    </location>
</feature>
<sequence>MQSIDVRARLLALYALFLTLIGGLLAGWWLTVSDLGALAGEPAAGALRSRGGVMMLAFGASAATVGLAATLIAARRIGRGLEALATAAEEIARGEAPHLATSAPGAVGILARALAALRDRQAEDRAAREARATSDATMRRTLESATDAVRRLADGEDGVRLPPASDAAAPLGPLLSALADVAARTRDLSASVRSSGTELAQGASELLEISDKLTRRTESQAATVEQSATALDQLAAGVRSAAESAAEADRFVTENRAQAEAGGQVVREAIAAMEALEETSREVAKIIGAIDDIAFQTNLLALNAGVEAARAGESGRGFAVVAAEVGSLAQRASTSAGEIKKLITTSGTQIRESSALVARSGAALEDIVSGIGEVAGRVSQIAGAAREQSQGLQEINLGVAELDKTTQQTASMVETGAGLARQLQASADRLGEALARSGAAGGTASALPALPARAAGGPTARDKGRPAPADPTGPGRNAVDERAGRAGRHQAANAAPRAPAGDRIGTSRPIVGRSGPAGAPLAAGATSGGAHATAPANGKGDSLSRGSRVASSSPAETAIAQTSPARVRAAGAVPLRATGRGDESVARWVDF</sequence>
<evidence type="ECO:0000256" key="3">
    <source>
        <dbReference type="PROSITE-ProRule" id="PRU00284"/>
    </source>
</evidence>
<dbReference type="SUPFAM" id="SSF58104">
    <property type="entry name" value="Methyl-accepting chemotaxis protein (MCP) signaling domain"/>
    <property type="match status" value="1"/>
</dbReference>
<dbReference type="PANTHER" id="PTHR43531:SF11">
    <property type="entry name" value="METHYL-ACCEPTING CHEMOTAXIS PROTEIN 3"/>
    <property type="match status" value="1"/>
</dbReference>
<comment type="caution">
    <text evidence="8">The sequence shown here is derived from an EMBL/GenBank/DDBJ whole genome shotgun (WGS) entry which is preliminary data.</text>
</comment>
<keyword evidence="5" id="KW-0472">Membrane</keyword>
<evidence type="ECO:0000256" key="1">
    <source>
        <dbReference type="ARBA" id="ARBA00022500"/>
    </source>
</evidence>
<keyword evidence="3" id="KW-0807">Transducer</keyword>
<dbReference type="PROSITE" id="PS50885">
    <property type="entry name" value="HAMP"/>
    <property type="match status" value="1"/>
</dbReference>
<dbReference type="RefSeq" id="WP_156169391.1">
    <property type="nucleotide sequence ID" value="NZ_KB902277.1"/>
</dbReference>
<dbReference type="Pfam" id="PF00015">
    <property type="entry name" value="MCPsignal"/>
    <property type="match status" value="1"/>
</dbReference>
<feature type="compositionally biased region" description="Low complexity" evidence="4">
    <location>
        <begin position="543"/>
        <end position="553"/>
    </location>
</feature>
<dbReference type="GO" id="GO:0006935">
    <property type="term" value="P:chemotaxis"/>
    <property type="evidence" value="ECO:0007669"/>
    <property type="project" value="UniProtKB-KW"/>
</dbReference>
<feature type="region of interest" description="Disordered" evidence="4">
    <location>
        <begin position="441"/>
        <end position="564"/>
    </location>
</feature>
<name>A0A0D0Q907_9RHOB</name>
<feature type="domain" description="Methyl-accepting transducer" evidence="6">
    <location>
        <begin position="195"/>
        <end position="424"/>
    </location>
</feature>
<dbReference type="PROSITE" id="PS50111">
    <property type="entry name" value="CHEMOTAXIS_TRANSDUC_2"/>
    <property type="match status" value="1"/>
</dbReference>
<dbReference type="Proteomes" id="UP000035100">
    <property type="component" value="Unassembled WGS sequence"/>
</dbReference>
<dbReference type="SMART" id="SM00283">
    <property type="entry name" value="MA"/>
    <property type="match status" value="1"/>
</dbReference>
<gene>
    <name evidence="8" type="ORF">Wenmar_02586</name>
</gene>
<dbReference type="AlphaFoldDB" id="A0A0D0Q907"/>
<dbReference type="Gene3D" id="1.10.287.950">
    <property type="entry name" value="Methyl-accepting chemotaxis protein"/>
    <property type="match status" value="1"/>
</dbReference>
<reference evidence="8 9" key="1">
    <citation type="submission" date="2013-01" db="EMBL/GenBank/DDBJ databases">
        <authorList>
            <person name="Fiebig A."/>
            <person name="Goeker M."/>
            <person name="Klenk H.-P.P."/>
        </authorList>
    </citation>
    <scope>NUCLEOTIDE SEQUENCE [LARGE SCALE GENOMIC DNA]</scope>
    <source>
        <strain evidence="8 9">DSM 24838</strain>
    </source>
</reference>
<dbReference type="InterPro" id="IPR003660">
    <property type="entry name" value="HAMP_dom"/>
</dbReference>
<dbReference type="PANTHER" id="PTHR43531">
    <property type="entry name" value="PROTEIN ICFG"/>
    <property type="match status" value="1"/>
</dbReference>
<feature type="transmembrane region" description="Helical" evidence="5">
    <location>
        <begin position="51"/>
        <end position="74"/>
    </location>
</feature>
<feature type="compositionally biased region" description="Low complexity" evidence="4">
    <location>
        <begin position="441"/>
        <end position="459"/>
    </location>
</feature>
<keyword evidence="9" id="KW-1185">Reference proteome</keyword>
<evidence type="ECO:0000256" key="2">
    <source>
        <dbReference type="ARBA" id="ARBA00029447"/>
    </source>
</evidence>
<dbReference type="EMBL" id="AONG01000012">
    <property type="protein sequence ID" value="KIQ68857.1"/>
    <property type="molecule type" value="Genomic_DNA"/>
</dbReference>
<evidence type="ECO:0000256" key="5">
    <source>
        <dbReference type="SAM" id="Phobius"/>
    </source>
</evidence>
<dbReference type="STRING" id="1123501.Wenmar_02586"/>
<organism evidence="8 9">
    <name type="scientific">Wenxinia marina DSM 24838</name>
    <dbReference type="NCBI Taxonomy" id="1123501"/>
    <lineage>
        <taxon>Bacteria</taxon>
        <taxon>Pseudomonadati</taxon>
        <taxon>Pseudomonadota</taxon>
        <taxon>Alphaproteobacteria</taxon>
        <taxon>Rhodobacterales</taxon>
        <taxon>Roseobacteraceae</taxon>
        <taxon>Wenxinia</taxon>
    </lineage>
</organism>
<dbReference type="GO" id="GO:0016020">
    <property type="term" value="C:membrane"/>
    <property type="evidence" value="ECO:0007669"/>
    <property type="project" value="InterPro"/>
</dbReference>
<keyword evidence="5" id="KW-0812">Transmembrane</keyword>
<dbReference type="OrthoDB" id="354287at2"/>
<dbReference type="InterPro" id="IPR051310">
    <property type="entry name" value="MCP_chemotaxis"/>
</dbReference>